<proteinExistence type="predicted"/>
<dbReference type="AlphaFoldDB" id="B7F1P6"/>
<feature type="compositionally biased region" description="Basic and acidic residues" evidence="1">
    <location>
        <begin position="165"/>
        <end position="189"/>
    </location>
</feature>
<feature type="region of interest" description="Disordered" evidence="1">
    <location>
        <begin position="1"/>
        <end position="37"/>
    </location>
</feature>
<reference evidence="4" key="6">
    <citation type="journal article" date="2008" name="Nucleic Acids Res.">
        <title>The rice annotation project database (RAP-DB): 2008 update.</title>
        <authorList>
            <consortium name="The rice annotation project (RAP)"/>
        </authorList>
    </citation>
    <scope>GENOME REANNOTATION</scope>
    <source>
        <strain evidence="4">cv. Nipponbare</strain>
    </source>
</reference>
<evidence type="ECO:0000313" key="2">
    <source>
        <dbReference type="EMBL" id="AAS16890.2"/>
    </source>
</evidence>
<sequence>MSPWRPGTPPRRAKHRLPPPPTTPISRGPRSMAVSGVGAGAARGLLFTSPSTAPAPPAPALSAPRSCHLRCAGQGREGCHQEQGSRWEAAVAVVQLLVLHRHRRRAPAVQQQRRGGRRGGGDEVVDALLLPQHLLRLHLRFLQQHRRRVKAPPQEPTSPRASPRAAERRQCRRREAARRQQGRREESRRQARRRRRRRGRGGQHGGGEAVAQPVRRLPELDGGDGGGAAHLWRRRHGRPPDVVPVAQLKAPPPGHPRRLRGRLGSRLRHALIDRSIDRSPSL</sequence>
<dbReference type="Proteomes" id="UP000000763">
    <property type="component" value="Chromosome 5"/>
</dbReference>
<reference evidence="3" key="5">
    <citation type="journal article" date="2008" name="Nucleic Acids Res.">
        <title>The Rice Annotation Project Database (RAP-DB): 2008 update.</title>
        <authorList>
            <consortium name="The Rice Annotation Project (RAP)"/>
            <person name="Tanaka T."/>
            <person name="Antonio B.A."/>
            <person name="Kikuchi S."/>
            <person name="Matsumoto T."/>
            <person name="Nagamura Y."/>
            <person name="Numa H."/>
            <person name="Sakai H."/>
            <person name="Wu J."/>
            <person name="Itoh T."/>
            <person name="Sasaki T."/>
            <person name="Aono R."/>
            <person name="Fujii Y."/>
            <person name="Habara T."/>
            <person name="Harada E."/>
            <person name="Kanno M."/>
            <person name="Kawahara Y."/>
            <person name="Kawashima H."/>
            <person name="Kubooka H."/>
            <person name="Matsuya A."/>
            <person name="Nakaoka H."/>
            <person name="Saichi N."/>
            <person name="Sanbonmatsu R."/>
            <person name="Sato Y."/>
            <person name="Shinso Y."/>
            <person name="Suzuki M."/>
            <person name="Takeda J."/>
            <person name="Tanino M."/>
            <person name="Todokoro F."/>
            <person name="Yamaguchi K."/>
            <person name="Yamamoto N."/>
            <person name="Yamasaki C."/>
            <person name="Imanishi T."/>
            <person name="Okido T."/>
            <person name="Tada M."/>
            <person name="Ikeo K."/>
            <person name="Tateno Y."/>
            <person name="Gojobori T."/>
            <person name="Lin Y.C."/>
            <person name="Wei F.J."/>
            <person name="Hsing Y.I."/>
            <person name="Zhao Q."/>
            <person name="Han B."/>
            <person name="Kramer M.R."/>
            <person name="McCombie R.W."/>
            <person name="Lonsdale D."/>
            <person name="O'Donovan C.C."/>
            <person name="Whitfield E.J."/>
            <person name="Apweiler R."/>
            <person name="Koyanagi K.O."/>
            <person name="Khurana J.P."/>
            <person name="Raghuvanshi S."/>
            <person name="Singh N.K."/>
            <person name="Tyagi A.K."/>
            <person name="Haberer G."/>
            <person name="Fujisawa M."/>
            <person name="Hosokawa S."/>
            <person name="Ito Y."/>
            <person name="Ikawa H."/>
            <person name="Shibata M."/>
            <person name="Yamamoto M."/>
            <person name="Bruskiewich R.M."/>
            <person name="Hoen D.R."/>
            <person name="Bureau TE."/>
            <person name="Namiki N."/>
            <person name="Ohyanagi H."/>
            <person name="Sakai Y."/>
            <person name="Nobushima S."/>
            <person name="Sakata K."/>
            <person name="Barrero R.A."/>
            <person name="Sato Y."/>
            <person name="Souvorov A."/>
            <person name="Smith-White B."/>
            <person name="Tatusova T."/>
            <person name="An S."/>
            <person name="An G."/>
            <person name="OOta S."/>
            <person name="Fuks G."/>
            <person name="Messing J."/>
            <person name="Christie K.R."/>
            <person name="Lieberherr D."/>
            <person name="Kim H."/>
            <person name="Zuccolo A."/>
            <person name="Wing R.A."/>
            <person name="Nobuta K."/>
            <person name="Green P.J."/>
            <person name="Lu C."/>
            <person name="Meyers BC."/>
            <person name="Chaparro C."/>
            <person name="Piegu B."/>
            <person name="Panaud O."/>
            <person name="Echeverria M."/>
        </authorList>
    </citation>
    <scope>NUCLEOTIDE SEQUENCE</scope>
</reference>
<accession>B7F1P6</accession>
<reference evidence="3 4" key="1">
    <citation type="journal article" date="2005" name="Nature">
        <title>The map-based sequence of the rice genome.</title>
        <authorList>
            <consortium name="International rice genome sequencing project (IRGSP)"/>
            <person name="Matsumoto T."/>
            <person name="Wu J."/>
            <person name="Kanamori H."/>
            <person name="Katayose Y."/>
            <person name="Fujisawa M."/>
            <person name="Namiki N."/>
            <person name="Mizuno H."/>
            <person name="Yamamoto K."/>
            <person name="Antonio B.A."/>
            <person name="Baba T."/>
            <person name="Sakata K."/>
            <person name="Nagamura Y."/>
            <person name="Aoki H."/>
            <person name="Arikawa K."/>
            <person name="Arita K."/>
            <person name="Bito T."/>
            <person name="Chiden Y."/>
            <person name="Fujitsuka N."/>
            <person name="Fukunaka R."/>
            <person name="Hamada M."/>
            <person name="Harada C."/>
            <person name="Hayashi A."/>
            <person name="Hijishita S."/>
            <person name="Honda M."/>
            <person name="Hosokawa S."/>
            <person name="Ichikawa Y."/>
            <person name="Idonuma A."/>
            <person name="Iijima M."/>
            <person name="Ikeda M."/>
            <person name="Ikeno M."/>
            <person name="Ito K."/>
            <person name="Ito S."/>
            <person name="Ito T."/>
            <person name="Ito Y."/>
            <person name="Ito Y."/>
            <person name="Iwabuchi A."/>
            <person name="Kamiya K."/>
            <person name="Karasawa W."/>
            <person name="Kurita K."/>
            <person name="Katagiri S."/>
            <person name="Kikuta A."/>
            <person name="Kobayashi H."/>
            <person name="Kobayashi N."/>
            <person name="Machita K."/>
            <person name="Maehara T."/>
            <person name="Masukawa M."/>
            <person name="Mizubayashi T."/>
            <person name="Mukai Y."/>
            <person name="Nagasaki H."/>
            <person name="Nagata Y."/>
            <person name="Naito S."/>
            <person name="Nakashima M."/>
            <person name="Nakama Y."/>
            <person name="Nakamichi Y."/>
            <person name="Nakamura M."/>
            <person name="Meguro A."/>
            <person name="Negishi M."/>
            <person name="Ohta I."/>
            <person name="Ohta T."/>
            <person name="Okamoto M."/>
            <person name="Ono N."/>
            <person name="Saji S."/>
            <person name="Sakaguchi M."/>
            <person name="Sakai K."/>
            <person name="Shibata M."/>
            <person name="Shimokawa T."/>
            <person name="Song J."/>
            <person name="Takazaki Y."/>
            <person name="Terasawa K."/>
            <person name="Tsugane M."/>
            <person name="Tsuji K."/>
            <person name="Ueda S."/>
            <person name="Waki K."/>
            <person name="Yamagata H."/>
            <person name="Yamamoto M."/>
            <person name="Yamamoto S."/>
            <person name="Yamane H."/>
            <person name="Yoshiki S."/>
            <person name="Yoshihara R."/>
            <person name="Yukawa K."/>
            <person name="Zhong H."/>
            <person name="Yano M."/>
            <person name="Yuan Q."/>
            <person name="Ouyang S."/>
            <person name="Liu J."/>
            <person name="Jones K.M."/>
            <person name="Gansberger K."/>
            <person name="Moffat K."/>
            <person name="Hill J."/>
            <person name="Bera J."/>
            <person name="Fadrosh D."/>
            <person name="Jin S."/>
            <person name="Johri S."/>
            <person name="Kim M."/>
            <person name="Overton L."/>
            <person name="Reardon M."/>
            <person name="Tsitrin T."/>
            <person name="Vuong H."/>
            <person name="Weaver B."/>
            <person name="Ciecko A."/>
            <person name="Tallon L."/>
            <person name="Jackson J."/>
            <person name="Pai G."/>
            <person name="Aken S.V."/>
            <person name="Utterback T."/>
            <person name="Reidmuller S."/>
            <person name="Feldblyum T."/>
            <person name="Hsiao J."/>
            <person name="Zismann V."/>
            <person name="Iobst S."/>
            <person name="de Vazeille A.R."/>
            <person name="Buell C.R."/>
            <person name="Ying K."/>
            <person name="Li Y."/>
            <person name="Lu T."/>
            <person name="Huang Y."/>
            <person name="Zhao Q."/>
            <person name="Feng Q."/>
            <person name="Zhang L."/>
            <person name="Zhu J."/>
            <person name="Weng Q."/>
            <person name="Mu J."/>
            <person name="Lu Y."/>
            <person name="Fan D."/>
            <person name="Liu Y."/>
            <person name="Guan J."/>
            <person name="Zhang Y."/>
            <person name="Yu S."/>
            <person name="Liu X."/>
            <person name="Zhang Y."/>
            <person name="Hong G."/>
            <person name="Han B."/>
            <person name="Choisne N."/>
            <person name="Demange N."/>
            <person name="Orjeda G."/>
            <person name="Samain S."/>
            <person name="Cattolico L."/>
            <person name="Pelletier E."/>
            <person name="Couloux A."/>
            <person name="Segurens B."/>
            <person name="Wincker P."/>
            <person name="D'Hont A."/>
            <person name="Scarpelli C."/>
            <person name="Weissenbach J."/>
            <person name="Salanoubat M."/>
            <person name="Quetier F."/>
            <person name="Yu Y."/>
            <person name="Kim H.R."/>
            <person name="Rambo T."/>
            <person name="Currie J."/>
            <person name="Collura K."/>
            <person name="Luo M."/>
            <person name="Yang T."/>
            <person name="Ammiraju J.S.S."/>
            <person name="Engler F."/>
            <person name="Soderlund C."/>
            <person name="Wing R.A."/>
            <person name="Palmer L.E."/>
            <person name="de la Bastide M."/>
            <person name="Spiegel L."/>
            <person name="Nascimento L."/>
            <person name="Zutavern T."/>
            <person name="O'Shaughnessy A."/>
            <person name="Dike S."/>
            <person name="Dedhia N."/>
            <person name="Preston R."/>
            <person name="Balija V."/>
            <person name="McCombie W.R."/>
            <person name="Chow T."/>
            <person name="Chen H."/>
            <person name="Chung M."/>
            <person name="Chen C."/>
            <person name="Shaw J."/>
            <person name="Wu H."/>
            <person name="Hsiao K."/>
            <person name="Chao Y."/>
            <person name="Chu M."/>
            <person name="Cheng C."/>
            <person name="Hour A."/>
            <person name="Lee P."/>
            <person name="Lin S."/>
            <person name="Lin Y."/>
            <person name="Liou J."/>
            <person name="Liu S."/>
            <person name="Hsing Y."/>
            <person name="Raghuvanshi S."/>
            <person name="Mohanty A."/>
            <person name="Bharti A.K."/>
            <person name="Gaur A."/>
            <person name="Gupta V."/>
            <person name="Kumar D."/>
            <person name="Ravi V."/>
            <person name="Vij S."/>
            <person name="Kapur A."/>
            <person name="Khurana P."/>
            <person name="Khurana P."/>
            <person name="Khurana J.P."/>
            <person name="Tyagi A.K."/>
            <person name="Gaikwad K."/>
            <person name="Singh A."/>
            <person name="Dalal V."/>
            <person name="Srivastava S."/>
            <person name="Dixit A."/>
            <person name="Pal A.K."/>
            <person name="Ghazi I.A."/>
            <person name="Yadav M."/>
            <person name="Pandit A."/>
            <person name="Bhargava A."/>
            <person name="Sureshbabu K."/>
            <person name="Batra K."/>
            <person name="Sharma T.R."/>
            <person name="Mohapatra T."/>
            <person name="Singh N.K."/>
            <person name="Messing J."/>
            <person name="Nelson A.B."/>
            <person name="Fuks G."/>
            <person name="Kavchok S."/>
            <person name="Keizer G."/>
            <person name="Linton E."/>
            <person name="Llaca V."/>
            <person name="Song R."/>
            <person name="Tanyolac B."/>
            <person name="Young S."/>
            <person name="Ho-Il K."/>
            <person name="Hahn J.H."/>
            <person name="Sangsakoo G."/>
            <person name="Vanavichit A."/>
            <person name="de Mattos Luiz.A.T."/>
            <person name="Zimmer P.D."/>
            <person name="Malone G."/>
            <person name="Dellagostin O."/>
            <person name="de Oliveira A.C."/>
            <person name="Bevan M."/>
            <person name="Bancroft I."/>
            <person name="Minx P."/>
            <person name="Cordum H."/>
            <person name="Wilson R."/>
            <person name="Cheng Z."/>
            <person name="Jin W."/>
            <person name="Jiang J."/>
            <person name="Leong S.A."/>
            <person name="Iwama H."/>
            <person name="Gojobori T."/>
            <person name="Itoh T."/>
            <person name="Niimura Y."/>
            <person name="Fujii Y."/>
            <person name="Habara T."/>
            <person name="Sakai H."/>
            <person name="Sato Y."/>
            <person name="Wilson G."/>
            <person name="Kumar K."/>
            <person name="McCouch S."/>
            <person name="Juretic N."/>
            <person name="Hoen D."/>
            <person name="Wright S."/>
            <person name="Bruskiewich R."/>
            <person name="Bureau T."/>
            <person name="Miyao A."/>
            <person name="Hirochika H."/>
            <person name="Nishikawa T."/>
            <person name="Kadowaki K."/>
            <person name="Sugiura M."/>
            <person name="Burr B."/>
            <person name="Sasaki T."/>
        </authorList>
    </citation>
    <scope>NUCLEOTIDE SEQUENCE [LARGE SCALE GENOMIC DNA]</scope>
    <source>
        <strain evidence="4">cv. Nipponbare</strain>
    </source>
</reference>
<reference evidence="3" key="3">
    <citation type="journal article" date="2006" name="Nucleic Acids Res.">
        <title>The Rice Annotation Project Database (RAP-DB): hub for Oryza sativa ssp. japonica genome information.</title>
        <authorList>
            <person name="Ohyanagi H."/>
            <person name="Tanaka T."/>
            <person name="Sakai H."/>
            <person name="Shigemoto Y."/>
            <person name="Yamaguchi K."/>
            <person name="Habara T."/>
            <person name="Fujii Y."/>
            <person name="Antonio B.A."/>
            <person name="Nagamura Y."/>
            <person name="Imanishi T."/>
            <person name="Ikeo K."/>
            <person name="Itoh T."/>
            <person name="Gojobori T."/>
            <person name="Sasaki T."/>
        </authorList>
    </citation>
    <scope>NUCLEOTIDE SEQUENCE</scope>
</reference>
<reference evidence="3" key="4">
    <citation type="journal article" date="2007" name="Genome Res.">
        <title>Curated Genome Annotation of Oryza sativa ssp. japonica and Comparative Genome Analysis with Arabidopsis thaliana.</title>
        <authorList>
            <consortium name="The Rice Annotation Project (RAP)"/>
            <person name="Itoh T."/>
            <person name="Tanaka T."/>
            <person name="Barrero R.A."/>
            <person name="Yamasaki C."/>
            <person name="Fujii Y."/>
            <person name="Hilton P.B."/>
            <person name="Antonio B.A."/>
            <person name="Aono H."/>
            <person name="Apweiler R."/>
            <person name="Bruskiewich R."/>
            <person name="Bureau T."/>
            <person name="Burr F."/>
            <person name="Costa de Oliveira A."/>
            <person name="Fuks G."/>
            <person name="Habara T."/>
            <person name="Haberer G."/>
            <person name="Han B."/>
            <person name="Harada E."/>
            <person name="Hiraki A.T."/>
            <person name="Hirochika H."/>
            <person name="Hoen D."/>
            <person name="Hokari H."/>
            <person name="Hosokawa S."/>
            <person name="Hsing Y."/>
            <person name="Ikawa H."/>
            <person name="Ikeo K."/>
            <person name="Imanishi T."/>
            <person name="Ito Y."/>
            <person name="Jaiswal P."/>
            <person name="Kanno M."/>
            <person name="Kawahara Y."/>
            <person name="Kawamura T."/>
            <person name="Kawashima H."/>
            <person name="Khurana J.P."/>
            <person name="Kikuchi S."/>
            <person name="Komatsu S."/>
            <person name="Koyanagi K.O."/>
            <person name="Kubooka H."/>
            <person name="Lieberherr D."/>
            <person name="Lin Y.C."/>
            <person name="Lonsdale D."/>
            <person name="Matsumoto T."/>
            <person name="Matsuya A."/>
            <person name="McCombie W.R."/>
            <person name="Messing J."/>
            <person name="Miyao A."/>
            <person name="Mulder N."/>
            <person name="Nagamura Y."/>
            <person name="Nam J."/>
            <person name="Namiki N."/>
            <person name="Numa H."/>
            <person name="Nurimoto S."/>
            <person name="O'donovan C."/>
            <person name="Ohyanagi H."/>
            <person name="Okido T."/>
            <person name="Oota S."/>
            <person name="Osato N."/>
            <person name="Palmer L.E."/>
            <person name="Quetier F."/>
            <person name="Raghuvanshi S."/>
            <person name="Saichi N."/>
            <person name="Sakai H."/>
            <person name="Sakai Y."/>
            <person name="Sakata K."/>
            <person name="Sakurai T."/>
            <person name="Sato F."/>
            <person name="Sato Y."/>
            <person name="Schoof H."/>
            <person name="Seki M."/>
            <person name="Shibata M."/>
            <person name="Shimizu Y."/>
            <person name="Shinozaki K."/>
            <person name="Shinso Y."/>
            <person name="Singh N.K."/>
            <person name="Smith-White B."/>
            <person name="Takeda J."/>
            <person name="Tanino M."/>
            <person name="Tatusova T."/>
            <person name="Thongjuea S."/>
            <person name="Todokoro F."/>
            <person name="Tsugane M."/>
            <person name="Tyagi A.K."/>
            <person name="Vanavichit A."/>
            <person name="Wang A."/>
            <person name="Wing R.A."/>
            <person name="Yamaguchi K."/>
            <person name="Yamamoto M."/>
            <person name="Yamamoto N."/>
            <person name="Yu Y."/>
            <person name="Zhang H."/>
            <person name="Zhao Q."/>
            <person name="Higo K."/>
            <person name="Burr B."/>
            <person name="Gojobori T."/>
            <person name="Sasaki T."/>
        </authorList>
    </citation>
    <scope>NUCLEOTIDE SEQUENCE</scope>
</reference>
<dbReference type="EMBL" id="AP008211">
    <property type="protein sequence ID" value="BAH93273.1"/>
    <property type="molecule type" value="Genomic_DNA"/>
</dbReference>
<gene>
    <name evidence="3" type="ordered locus">Os05g0583600</name>
    <name evidence="2" type="ORF">OSJNBb0035N21.7</name>
</gene>
<name>B7F1P6_ORYSJ</name>
<organism evidence="2 4">
    <name type="scientific">Oryza sativa subsp. japonica</name>
    <name type="common">Rice</name>
    <dbReference type="NCBI Taxonomy" id="39947"/>
    <lineage>
        <taxon>Eukaryota</taxon>
        <taxon>Viridiplantae</taxon>
        <taxon>Streptophyta</taxon>
        <taxon>Embryophyta</taxon>
        <taxon>Tracheophyta</taxon>
        <taxon>Spermatophyta</taxon>
        <taxon>Magnoliopsida</taxon>
        <taxon>Liliopsida</taxon>
        <taxon>Poales</taxon>
        <taxon>Poaceae</taxon>
        <taxon>BOP clade</taxon>
        <taxon>Oryzoideae</taxon>
        <taxon>Oryzeae</taxon>
        <taxon>Oryzinae</taxon>
        <taxon>Oryza</taxon>
        <taxon>Oryza sativa</taxon>
    </lineage>
</organism>
<reference evidence="2" key="2">
    <citation type="submission" date="2005-01" db="EMBL/GenBank/DDBJ databases">
        <title>Oryza sativa BAC OSJNBb0035N21 genomic sequence.</title>
        <authorList>
            <person name="Chow T.-Y."/>
            <person name="Hsing Y.-I.C."/>
            <person name="Chen C.-S."/>
            <person name="Chen H.-H."/>
            <person name="Liu S.-M."/>
            <person name="Chao Y.-T."/>
            <person name="Chang S.-J."/>
            <person name="Chen H.-C."/>
            <person name="Chen S.-K."/>
            <person name="Chen T.-R."/>
            <person name="Chen Y.-L."/>
            <person name="Cheng C.-H."/>
            <person name="Chung C.-I."/>
            <person name="Han S.-Y."/>
            <person name="Hsiao S.-H."/>
            <person name="Hsiung J.-N."/>
            <person name="Hsu C.-H."/>
            <person name="Hsu C.-T."/>
            <person name="Huang J.-J."/>
            <person name="Kau P.-I."/>
            <person name="Lee H.-F."/>
            <person name="Lee M.-C."/>
            <person name="Leu H.-L."/>
            <person name="Li Y.-F."/>
            <person name="Lin S.-J."/>
            <person name="Lin Y.-C."/>
            <person name="Lu P.-C."/>
            <person name="Wei F.-J."/>
            <person name="Wu C.-C."/>
            <person name="Wu S.-W."/>
            <person name="Yang K.-C."/>
            <person name="Yu C.-Y."/>
            <person name="Yu S.-W."/>
            <person name="Wu H.-P."/>
            <person name="Shaw J.-F."/>
        </authorList>
    </citation>
    <scope>NUCLEOTIDE SEQUENCE</scope>
</reference>
<reference evidence="3" key="7">
    <citation type="submission" date="2012-08" db="EMBL/GenBank/DDBJ databases">
        <title>Oryza sativa nipponbare(GA3) genomic DNA, chromosome 5.</title>
        <authorList>
            <consortium name="IRGSP(International Rice Genome Sequencing Project)"/>
        </authorList>
    </citation>
    <scope>NUCLEOTIDE SEQUENCE</scope>
</reference>
<protein>
    <submittedName>
        <fullName evidence="3">Os05g0583600 protein</fullName>
    </submittedName>
    <submittedName>
        <fullName evidence="2">Unknow protein</fullName>
    </submittedName>
</protein>
<reference evidence="3" key="8">
    <citation type="submission" date="2012-08" db="EMBL/GenBank/DDBJ databases">
        <title>The Second Rice Annotation Project Meeting (RAP2).</title>
        <authorList>
            <consortium name="The Rice Annotation Project (RAP)"/>
        </authorList>
    </citation>
    <scope>NUCLEOTIDE SEQUENCE</scope>
</reference>
<dbReference type="KEGG" id="dosa:Os05g0583600"/>
<evidence type="ECO:0000313" key="4">
    <source>
        <dbReference type="Proteomes" id="UP000000763"/>
    </source>
</evidence>
<feature type="region of interest" description="Disordered" evidence="1">
    <location>
        <begin position="146"/>
        <end position="263"/>
    </location>
</feature>
<evidence type="ECO:0000256" key="1">
    <source>
        <dbReference type="SAM" id="MobiDB-lite"/>
    </source>
</evidence>
<dbReference type="EMBL" id="AC134929">
    <property type="protein sequence ID" value="AAS16890.2"/>
    <property type="molecule type" value="Genomic_DNA"/>
</dbReference>
<evidence type="ECO:0000313" key="3">
    <source>
        <dbReference type="EMBL" id="BAH93273.1"/>
    </source>
</evidence>
<feature type="compositionally biased region" description="Basic residues" evidence="1">
    <location>
        <begin position="190"/>
        <end position="201"/>
    </location>
</feature>